<evidence type="ECO:0000313" key="1">
    <source>
        <dbReference type="EMBL" id="KAL3571724.1"/>
    </source>
</evidence>
<evidence type="ECO:0000313" key="2">
    <source>
        <dbReference type="Proteomes" id="UP000309997"/>
    </source>
</evidence>
<dbReference type="Proteomes" id="UP000309997">
    <property type="component" value="Unassembled WGS sequence"/>
</dbReference>
<sequence>MFAFPFLQSLPSFTSSFPHSRTLPNNRKNPVSPSMADPVSYSKPHFPLKELHNSKPVTKINKSSSSSFTSHALRKSLFFVLFLVLIPLFPSQAPEFISHYTIFTKFWDLARLLFIGLGACYGLFSHRNVEDFDFEPPPHYSDDSKSSYVSRIFHFSPIFEDGSENLSGFDDKNVYQNWDSQYYRGESMINDTNGLELNKIGQQYYRGESMVDVANGNERNEGGSSDAENGFENSFENGDSNVVQSWNSQYFQVESTVVVSQPNYSLDEYGNLGQANGYRPLGLPVRSLNPRARNLDSPQFSNGSESGTSFSGSGSGSGSGSADGSGRSVKENDFGDMDPTNLEGMLDETVALPSQIPWRPRFETREIREKVGSSAGELGENKSYRASYPPTSQSPTTRKADAPLNAFHLRRYSSGSLFQKDSRRSLKDELKDLKGKRNEDTMAQTVNMGKDEMERGPDNMLIGPDKKNSDTQYHMSKPTLSKYKKKENEVISESVTVESTEDSESENDISRVSSDEDSAPAIYNDAGDYSSEVDKKAGEFIAKFREQIRLQKVASIERSKGKRMNDIIYSSLGIVKHEYPPLDNTIKDFRSSSHRILQPSSYPALLTWTSITLIASP</sequence>
<keyword evidence="2" id="KW-1185">Reference proteome</keyword>
<dbReference type="EMBL" id="RCHU02000014">
    <property type="protein sequence ID" value="KAL3571724.1"/>
    <property type="molecule type" value="Genomic_DNA"/>
</dbReference>
<name>A0ACC4AZP0_POPAL</name>
<reference evidence="1 2" key="1">
    <citation type="journal article" date="2024" name="Plant Biotechnol. J.">
        <title>Genome and CRISPR/Cas9 system of a widespread forest tree (Populus alba) in the world.</title>
        <authorList>
            <person name="Liu Y.J."/>
            <person name="Jiang P.F."/>
            <person name="Han X.M."/>
            <person name="Li X.Y."/>
            <person name="Wang H.M."/>
            <person name="Wang Y.J."/>
            <person name="Wang X.X."/>
            <person name="Zeng Q.Y."/>
        </authorList>
    </citation>
    <scope>NUCLEOTIDE SEQUENCE [LARGE SCALE GENOMIC DNA]</scope>
    <source>
        <strain evidence="2">cv. PAL-ZL1</strain>
    </source>
</reference>
<protein>
    <submittedName>
        <fullName evidence="1">Uncharacterized protein</fullName>
    </submittedName>
</protein>
<gene>
    <name evidence="1" type="ORF">D5086_025628</name>
</gene>
<organism evidence="1 2">
    <name type="scientific">Populus alba</name>
    <name type="common">White poplar</name>
    <dbReference type="NCBI Taxonomy" id="43335"/>
    <lineage>
        <taxon>Eukaryota</taxon>
        <taxon>Viridiplantae</taxon>
        <taxon>Streptophyta</taxon>
        <taxon>Embryophyta</taxon>
        <taxon>Tracheophyta</taxon>
        <taxon>Spermatophyta</taxon>
        <taxon>Magnoliopsida</taxon>
        <taxon>eudicotyledons</taxon>
        <taxon>Gunneridae</taxon>
        <taxon>Pentapetalae</taxon>
        <taxon>rosids</taxon>
        <taxon>fabids</taxon>
        <taxon>Malpighiales</taxon>
        <taxon>Salicaceae</taxon>
        <taxon>Saliceae</taxon>
        <taxon>Populus</taxon>
    </lineage>
</organism>
<comment type="caution">
    <text evidence="1">The sequence shown here is derived from an EMBL/GenBank/DDBJ whole genome shotgun (WGS) entry which is preliminary data.</text>
</comment>
<proteinExistence type="predicted"/>
<accession>A0ACC4AZP0</accession>